<dbReference type="InterPro" id="IPR014729">
    <property type="entry name" value="Rossmann-like_a/b/a_fold"/>
</dbReference>
<dbReference type="InterPro" id="IPR006050">
    <property type="entry name" value="DNA_photolyase_N"/>
</dbReference>
<dbReference type="Gene3D" id="1.25.40.80">
    <property type="match status" value="1"/>
</dbReference>
<protein>
    <submittedName>
        <fullName evidence="9">Deoxyribodipyrimidine photo-lyase</fullName>
    </submittedName>
</protein>
<keyword evidence="4 7" id="KW-0157">Chromophore</keyword>
<feature type="site" description="Electron transfer via tryptophanyl radical" evidence="6">
    <location>
        <position position="363"/>
    </location>
</feature>
<comment type="similarity">
    <text evidence="7">Belongs to the DNA photolyase family.</text>
</comment>
<evidence type="ECO:0000313" key="10">
    <source>
        <dbReference type="Proteomes" id="UP000199634"/>
    </source>
</evidence>
<gene>
    <name evidence="9" type="ORF">SAMN02927937_01727</name>
</gene>
<dbReference type="InterPro" id="IPR005101">
    <property type="entry name" value="Cryptochr/Photolyase_FAD-bd"/>
</dbReference>
<dbReference type="InterPro" id="IPR036134">
    <property type="entry name" value="Crypto/Photolyase_FAD-like_sf"/>
</dbReference>
<comment type="cofactor">
    <cofactor evidence="1">
        <name>(6R)-5,10-methylene-5,6,7,8-tetrahydrofolate</name>
        <dbReference type="ChEBI" id="CHEBI:15636"/>
    </cofactor>
</comment>
<dbReference type="PRINTS" id="PR00147">
    <property type="entry name" value="DNAPHOTLYASE"/>
</dbReference>
<evidence type="ECO:0000256" key="2">
    <source>
        <dbReference type="ARBA" id="ARBA00022630"/>
    </source>
</evidence>
<dbReference type="GO" id="GO:0003904">
    <property type="term" value="F:deoxyribodipyrimidine photo-lyase activity"/>
    <property type="evidence" value="ECO:0007669"/>
    <property type="project" value="TreeGrafter"/>
</dbReference>
<evidence type="ECO:0000256" key="6">
    <source>
        <dbReference type="PIRSR" id="PIRSR602081-2"/>
    </source>
</evidence>
<feature type="binding site" evidence="5">
    <location>
        <position position="213"/>
    </location>
    <ligand>
        <name>FAD</name>
        <dbReference type="ChEBI" id="CHEBI:57692"/>
    </ligand>
</feature>
<dbReference type="InterPro" id="IPR036155">
    <property type="entry name" value="Crypto/Photolyase_N_sf"/>
</dbReference>
<evidence type="ECO:0000256" key="5">
    <source>
        <dbReference type="PIRSR" id="PIRSR602081-1"/>
    </source>
</evidence>
<dbReference type="STRING" id="1159016.SAMN02927937_01727"/>
<dbReference type="GO" id="GO:0009416">
    <property type="term" value="P:response to light stimulus"/>
    <property type="evidence" value="ECO:0007669"/>
    <property type="project" value="TreeGrafter"/>
</dbReference>
<evidence type="ECO:0000259" key="8">
    <source>
        <dbReference type="PROSITE" id="PS51645"/>
    </source>
</evidence>
<name>A0A1H6LE02_9FLAO</name>
<feature type="binding site" evidence="5">
    <location>
        <begin position="256"/>
        <end position="263"/>
    </location>
    <ligand>
        <name>FAD</name>
        <dbReference type="ChEBI" id="CHEBI:57692"/>
    </ligand>
</feature>
<dbReference type="OrthoDB" id="9772484at2"/>
<evidence type="ECO:0000256" key="7">
    <source>
        <dbReference type="RuleBase" id="RU004182"/>
    </source>
</evidence>
<feature type="binding site" evidence="5">
    <location>
        <begin position="225"/>
        <end position="229"/>
    </location>
    <ligand>
        <name>FAD</name>
        <dbReference type="ChEBI" id="CHEBI:57692"/>
    </ligand>
</feature>
<dbReference type="GO" id="GO:0006950">
    <property type="term" value="P:response to stress"/>
    <property type="evidence" value="ECO:0007669"/>
    <property type="project" value="UniProtKB-ARBA"/>
</dbReference>
<dbReference type="EMBL" id="FNXE01000022">
    <property type="protein sequence ID" value="SEH84290.1"/>
    <property type="molecule type" value="Genomic_DNA"/>
</dbReference>
<proteinExistence type="inferred from homology"/>
<dbReference type="InterPro" id="IPR018394">
    <property type="entry name" value="DNA_photolyase_1_CS_C"/>
</dbReference>
<dbReference type="GO" id="GO:0003677">
    <property type="term" value="F:DNA binding"/>
    <property type="evidence" value="ECO:0007669"/>
    <property type="project" value="TreeGrafter"/>
</dbReference>
<dbReference type="SUPFAM" id="SSF48173">
    <property type="entry name" value="Cryptochrome/photolyase FAD-binding domain"/>
    <property type="match status" value="1"/>
</dbReference>
<reference evidence="9 10" key="1">
    <citation type="submission" date="2016-10" db="EMBL/GenBank/DDBJ databases">
        <authorList>
            <person name="de Groot N.N."/>
        </authorList>
    </citation>
    <scope>NUCLEOTIDE SEQUENCE [LARGE SCALE GENOMIC DNA]</scope>
    <source>
        <strain evidence="9 10">CGMCC 1.10825</strain>
    </source>
</reference>
<sequence length="435" mass="51758">MKNKVSVFWFRRDLRLEDNVGLYQALASELPVLPVFIFDETILTQLEDKKDRRVDYIHQVLSAINSGLKTFNARLNTFYGNPLDVFKMLSEKYAVQGVFCNRDYEPQAIKRDMEIYQFFNEQNISFKAFKDQVIFDKNDVLKNDGTPYTVYTPYSKKWKELLTEKDYKSYNPDCTNFFRQRFAEIHSLNEFGFEKTDITFDPPKLDAKIIDEYEKFRDYPAMQRTTELSIALRFGTINIRKCVAFALNHNQTWLNELIWREFFMQILYHFPKVVNQSFKSKYDNIKWRNNEREFEKWCEGKTGYPIVDAGMRQLNQTGFMHNRVRMITASFLCKHLLIDWRWGEAYFAQKLNDYDLSANNGNWQWASGSGCDAAPYFRVFNPTVQTEKFDKNLEYIKKWVPEFGTDAYPQQIVEHSFARDRALKVYGEAVRENNQ</sequence>
<feature type="binding site" evidence="5">
    <location>
        <begin position="353"/>
        <end position="355"/>
    </location>
    <ligand>
        <name>FAD</name>
        <dbReference type="ChEBI" id="CHEBI:57692"/>
    </ligand>
</feature>
<feature type="domain" description="Photolyase/cryptochrome alpha/beta" evidence="8">
    <location>
        <begin position="4"/>
        <end position="134"/>
    </location>
</feature>
<feature type="binding site" evidence="5">
    <location>
        <position position="253"/>
    </location>
    <ligand>
        <name>FAD</name>
        <dbReference type="ChEBI" id="CHEBI:57692"/>
    </ligand>
</feature>
<evidence type="ECO:0000256" key="4">
    <source>
        <dbReference type="ARBA" id="ARBA00022991"/>
    </source>
</evidence>
<dbReference type="SUPFAM" id="SSF52425">
    <property type="entry name" value="Cryptochrome/photolyase, N-terminal domain"/>
    <property type="match status" value="1"/>
</dbReference>
<dbReference type="PROSITE" id="PS51645">
    <property type="entry name" value="PHR_CRY_ALPHA_BETA"/>
    <property type="match status" value="1"/>
</dbReference>
<dbReference type="GO" id="GO:0071949">
    <property type="term" value="F:FAD binding"/>
    <property type="evidence" value="ECO:0007669"/>
    <property type="project" value="TreeGrafter"/>
</dbReference>
<dbReference type="AlphaFoldDB" id="A0A1H6LE02"/>
<dbReference type="Pfam" id="PF03441">
    <property type="entry name" value="FAD_binding_7"/>
    <property type="match status" value="1"/>
</dbReference>
<keyword evidence="2 5" id="KW-0285">Flavoprotein</keyword>
<evidence type="ECO:0000256" key="1">
    <source>
        <dbReference type="ARBA" id="ARBA00001932"/>
    </source>
</evidence>
<dbReference type="RefSeq" id="WP_091099051.1">
    <property type="nucleotide sequence ID" value="NZ_FNXE01000022.1"/>
</dbReference>
<feature type="site" description="Electron transfer via tryptophanyl radical" evidence="6">
    <location>
        <position position="287"/>
    </location>
</feature>
<feature type="site" description="Electron transfer via tryptophanyl radical" evidence="6">
    <location>
        <position position="340"/>
    </location>
</feature>
<accession>A0A1H6LE02</accession>
<dbReference type="GO" id="GO:0006139">
    <property type="term" value="P:nucleobase-containing compound metabolic process"/>
    <property type="evidence" value="ECO:0007669"/>
    <property type="project" value="UniProtKB-ARBA"/>
</dbReference>
<keyword evidence="9" id="KW-0456">Lyase</keyword>
<dbReference type="InterPro" id="IPR002081">
    <property type="entry name" value="Cryptochrome/DNA_photolyase_1"/>
</dbReference>
<evidence type="ECO:0000313" key="9">
    <source>
        <dbReference type="EMBL" id="SEH84290.1"/>
    </source>
</evidence>
<dbReference type="PROSITE" id="PS00394">
    <property type="entry name" value="DNA_PHOTOLYASES_1_1"/>
    <property type="match status" value="1"/>
</dbReference>
<dbReference type="PANTHER" id="PTHR11455">
    <property type="entry name" value="CRYPTOCHROME"/>
    <property type="match status" value="1"/>
</dbReference>
<dbReference type="Proteomes" id="UP000199634">
    <property type="component" value="Unassembled WGS sequence"/>
</dbReference>
<dbReference type="PROSITE" id="PS00691">
    <property type="entry name" value="DNA_PHOTOLYASES_1_2"/>
    <property type="match status" value="1"/>
</dbReference>
<comment type="cofactor">
    <cofactor evidence="5">
        <name>FAD</name>
        <dbReference type="ChEBI" id="CHEBI:57692"/>
    </cofactor>
    <text evidence="5">Binds 1 FAD per subunit.</text>
</comment>
<keyword evidence="10" id="KW-1185">Reference proteome</keyword>
<dbReference type="Gene3D" id="1.10.579.10">
    <property type="entry name" value="DNA Cyclobutane Dipyrimidine Photolyase, subunit A, domain 3"/>
    <property type="match status" value="1"/>
</dbReference>
<keyword evidence="3 5" id="KW-0274">FAD</keyword>
<dbReference type="PANTHER" id="PTHR11455:SF9">
    <property type="entry name" value="CRYPTOCHROME CIRCADIAN CLOCK 5 ISOFORM X1"/>
    <property type="match status" value="1"/>
</dbReference>
<dbReference type="Pfam" id="PF00875">
    <property type="entry name" value="DNA_photolyase"/>
    <property type="match status" value="1"/>
</dbReference>
<dbReference type="Gene3D" id="3.40.50.620">
    <property type="entry name" value="HUPs"/>
    <property type="match status" value="1"/>
</dbReference>
<organism evidence="9 10">
    <name type="scientific">Paenimyroides marinum</name>
    <dbReference type="NCBI Taxonomy" id="1159016"/>
    <lineage>
        <taxon>Bacteria</taxon>
        <taxon>Pseudomonadati</taxon>
        <taxon>Bacteroidota</taxon>
        <taxon>Flavobacteriia</taxon>
        <taxon>Flavobacteriales</taxon>
        <taxon>Flavobacteriaceae</taxon>
        <taxon>Paenimyroides</taxon>
    </lineage>
</organism>
<evidence type="ECO:0000256" key="3">
    <source>
        <dbReference type="ARBA" id="ARBA00022827"/>
    </source>
</evidence>